<comment type="similarity">
    <text evidence="1">Belongs to the UPF0587 family.</text>
</comment>
<evidence type="ECO:0000256" key="2">
    <source>
        <dbReference type="ARBA" id="ARBA00022723"/>
    </source>
</evidence>
<reference evidence="5" key="2">
    <citation type="submission" date="2009-11" db="EMBL/GenBank/DDBJ databases">
        <title>The Genome Sequence of Allomyces macrogynus strain ATCC 38327.</title>
        <authorList>
            <consortium name="The Broad Institute Genome Sequencing Platform"/>
            <person name="Russ C."/>
            <person name="Cuomo C."/>
            <person name="Shea T."/>
            <person name="Young S.K."/>
            <person name="Zeng Q."/>
            <person name="Koehrsen M."/>
            <person name="Haas B."/>
            <person name="Borodovsky M."/>
            <person name="Guigo R."/>
            <person name="Alvarado L."/>
            <person name="Berlin A."/>
            <person name="Borenstein D."/>
            <person name="Chen Z."/>
            <person name="Engels R."/>
            <person name="Freedman E."/>
            <person name="Gellesch M."/>
            <person name="Goldberg J."/>
            <person name="Griggs A."/>
            <person name="Gujja S."/>
            <person name="Heiman D."/>
            <person name="Hepburn T."/>
            <person name="Howarth C."/>
            <person name="Jen D."/>
            <person name="Larson L."/>
            <person name="Lewis B."/>
            <person name="Mehta T."/>
            <person name="Park D."/>
            <person name="Pearson M."/>
            <person name="Roberts A."/>
            <person name="Saif S."/>
            <person name="Shenoy N."/>
            <person name="Sisk P."/>
            <person name="Stolte C."/>
            <person name="Sykes S."/>
            <person name="Walk T."/>
            <person name="White J."/>
            <person name="Yandava C."/>
            <person name="Burger G."/>
            <person name="Gray M.W."/>
            <person name="Holland P.W.H."/>
            <person name="King N."/>
            <person name="Lang F.B.F."/>
            <person name="Roger A.J."/>
            <person name="Ruiz-Trillo I."/>
            <person name="Lander E."/>
            <person name="Nusbaum C."/>
        </authorList>
    </citation>
    <scope>NUCLEOTIDE SEQUENCE [LARGE SCALE GENOMIC DNA]</scope>
    <source>
        <strain evidence="5">ATCC 38327</strain>
    </source>
</reference>
<gene>
    <name evidence="4" type="ORF">AMAG_19039</name>
</gene>
<proteinExistence type="inferred from homology"/>
<dbReference type="OMA" id="DITWEIC"/>
<dbReference type="eggNOG" id="KOG1296">
    <property type="taxonomic scope" value="Eukaryota"/>
</dbReference>
<dbReference type="InterPro" id="IPR008584">
    <property type="entry name" value="CXXC_Zn-binding_euk"/>
</dbReference>
<keyword evidence="5" id="KW-1185">Reference proteome</keyword>
<protein>
    <submittedName>
        <fullName evidence="4">Uncharacterized protein</fullName>
    </submittedName>
</protein>
<evidence type="ECO:0000313" key="5">
    <source>
        <dbReference type="Proteomes" id="UP000054350"/>
    </source>
</evidence>
<evidence type="ECO:0000313" key="4">
    <source>
        <dbReference type="EMBL" id="KNE63711.1"/>
    </source>
</evidence>
<dbReference type="GO" id="GO:0008270">
    <property type="term" value="F:zinc ion binding"/>
    <property type="evidence" value="ECO:0007669"/>
    <property type="project" value="TreeGrafter"/>
</dbReference>
<sequence>MPMSGSRGDANLVMKCKFCRREGSISYVDTFTSPDAPFSTTKVECRGLDITVWHPRTGWTVSAADSSTVWTDVDLSEDWFEYDDKAGVPVSIAELLPTVTRL</sequence>
<dbReference type="AlphaFoldDB" id="A0A0L0SMB5"/>
<evidence type="ECO:0000256" key="3">
    <source>
        <dbReference type="ARBA" id="ARBA00022833"/>
    </source>
</evidence>
<dbReference type="OrthoDB" id="10248838at2759"/>
<name>A0A0L0SMB5_ALLM3</name>
<organism evidence="4 5">
    <name type="scientific">Allomyces macrogynus (strain ATCC 38327)</name>
    <name type="common">Allomyces javanicus var. macrogynus</name>
    <dbReference type="NCBI Taxonomy" id="578462"/>
    <lineage>
        <taxon>Eukaryota</taxon>
        <taxon>Fungi</taxon>
        <taxon>Fungi incertae sedis</taxon>
        <taxon>Blastocladiomycota</taxon>
        <taxon>Blastocladiomycetes</taxon>
        <taxon>Blastocladiales</taxon>
        <taxon>Blastocladiaceae</taxon>
        <taxon>Allomyces</taxon>
    </lineage>
</organism>
<dbReference type="VEuPathDB" id="FungiDB:AMAG_19039"/>
<accession>A0A0L0SMB5</accession>
<dbReference type="PANTHER" id="PTHR12857">
    <property type="entry name" value="CXXC MOTIF CONTAINING ZINC BINDING PROTEIN"/>
    <property type="match status" value="1"/>
</dbReference>
<dbReference type="SUPFAM" id="SSF141678">
    <property type="entry name" value="MAL13P1.257-like"/>
    <property type="match status" value="1"/>
</dbReference>
<dbReference type="EMBL" id="GG745343">
    <property type="protein sequence ID" value="KNE63711.1"/>
    <property type="molecule type" value="Genomic_DNA"/>
</dbReference>
<dbReference type="Pfam" id="PF05907">
    <property type="entry name" value="CXXC_Zn-b_euk"/>
    <property type="match status" value="1"/>
</dbReference>
<dbReference type="STRING" id="578462.A0A0L0SMB5"/>
<dbReference type="Proteomes" id="UP000054350">
    <property type="component" value="Unassembled WGS sequence"/>
</dbReference>
<keyword evidence="3" id="KW-0862">Zinc</keyword>
<dbReference type="PANTHER" id="PTHR12857:SF0">
    <property type="entry name" value="CXXC MOTIF CONTAINING ZINC BINDING PROTEIN"/>
    <property type="match status" value="1"/>
</dbReference>
<reference evidence="4 5" key="1">
    <citation type="submission" date="2009-11" db="EMBL/GenBank/DDBJ databases">
        <title>Annotation of Allomyces macrogynus ATCC 38327.</title>
        <authorList>
            <consortium name="The Broad Institute Genome Sequencing Platform"/>
            <person name="Russ C."/>
            <person name="Cuomo C."/>
            <person name="Burger G."/>
            <person name="Gray M.W."/>
            <person name="Holland P.W.H."/>
            <person name="King N."/>
            <person name="Lang F.B.F."/>
            <person name="Roger A.J."/>
            <person name="Ruiz-Trillo I."/>
            <person name="Young S.K."/>
            <person name="Zeng Q."/>
            <person name="Gargeya S."/>
            <person name="Fitzgerald M."/>
            <person name="Haas B."/>
            <person name="Abouelleil A."/>
            <person name="Alvarado L."/>
            <person name="Arachchi H.M."/>
            <person name="Berlin A."/>
            <person name="Chapman S.B."/>
            <person name="Gearin G."/>
            <person name="Goldberg J."/>
            <person name="Griggs A."/>
            <person name="Gujja S."/>
            <person name="Hansen M."/>
            <person name="Heiman D."/>
            <person name="Howarth C."/>
            <person name="Larimer J."/>
            <person name="Lui A."/>
            <person name="MacDonald P.J.P."/>
            <person name="McCowen C."/>
            <person name="Montmayeur A."/>
            <person name="Murphy C."/>
            <person name="Neiman D."/>
            <person name="Pearson M."/>
            <person name="Priest M."/>
            <person name="Roberts A."/>
            <person name="Saif S."/>
            <person name="Shea T."/>
            <person name="Sisk P."/>
            <person name="Stolte C."/>
            <person name="Sykes S."/>
            <person name="Wortman J."/>
            <person name="Nusbaum C."/>
            <person name="Birren B."/>
        </authorList>
    </citation>
    <scope>NUCLEOTIDE SEQUENCE [LARGE SCALE GENOMIC DNA]</scope>
    <source>
        <strain evidence="4 5">ATCC 38327</strain>
    </source>
</reference>
<keyword evidence="2" id="KW-0479">Metal-binding</keyword>
<evidence type="ECO:0000256" key="1">
    <source>
        <dbReference type="ARBA" id="ARBA00007818"/>
    </source>
</evidence>